<dbReference type="Pfam" id="PF21530">
    <property type="entry name" value="Pif1_2B_dom"/>
    <property type="match status" value="1"/>
</dbReference>
<dbReference type="InterPro" id="IPR049163">
    <property type="entry name" value="Pif1-like_2B_dom"/>
</dbReference>
<dbReference type="PANTHER" id="PTHR10492">
    <property type="match status" value="1"/>
</dbReference>
<comment type="caution">
    <text evidence="2">The sequence shown here is derived from an EMBL/GenBank/DDBJ whole genome shotgun (WGS) entry which is preliminary data.</text>
</comment>
<evidence type="ECO:0000259" key="1">
    <source>
        <dbReference type="Pfam" id="PF21530"/>
    </source>
</evidence>
<dbReference type="EMBL" id="JARBHB010000008">
    <property type="protein sequence ID" value="KAJ8876613.1"/>
    <property type="molecule type" value="Genomic_DNA"/>
</dbReference>
<protein>
    <recommendedName>
        <fullName evidence="1">DNA helicase Pif1-like 2B domain-containing protein</fullName>
    </recommendedName>
</protein>
<dbReference type="SUPFAM" id="SSF52540">
    <property type="entry name" value="P-loop containing nucleoside triphosphate hydrolases"/>
    <property type="match status" value="1"/>
</dbReference>
<dbReference type="InterPro" id="IPR027417">
    <property type="entry name" value="P-loop_NTPase"/>
</dbReference>
<gene>
    <name evidence="2" type="ORF">PR048_021058</name>
</gene>
<proteinExistence type="predicted"/>
<accession>A0ABQ9GX57</accession>
<organism evidence="2 3">
    <name type="scientific">Dryococelus australis</name>
    <dbReference type="NCBI Taxonomy" id="614101"/>
    <lineage>
        <taxon>Eukaryota</taxon>
        <taxon>Metazoa</taxon>
        <taxon>Ecdysozoa</taxon>
        <taxon>Arthropoda</taxon>
        <taxon>Hexapoda</taxon>
        <taxon>Insecta</taxon>
        <taxon>Pterygota</taxon>
        <taxon>Neoptera</taxon>
        <taxon>Polyneoptera</taxon>
        <taxon>Phasmatodea</taxon>
        <taxon>Verophasmatodea</taxon>
        <taxon>Anareolatae</taxon>
        <taxon>Phasmatidae</taxon>
        <taxon>Eurycanthinae</taxon>
        <taxon>Dryococelus</taxon>
    </lineage>
</organism>
<name>A0ABQ9GX57_9NEOP</name>
<evidence type="ECO:0000313" key="2">
    <source>
        <dbReference type="EMBL" id="KAJ8876613.1"/>
    </source>
</evidence>
<dbReference type="PANTHER" id="PTHR10492:SF57">
    <property type="entry name" value="ATP-DEPENDENT DNA HELICASE"/>
    <property type="match status" value="1"/>
</dbReference>
<sequence>MNQQQHDDLLPPKKIDYFPSMADRQACSATVALNQRGCVKLHPTLIIPRSRDTVSARAAVSAGRPLTKRAVIGRQFKSWNLAPQQQRSAPINGLFLWTFRCPVIGLSNTRSNGQGLFAKVIWLSAAGEVSCGRRRKAARRWRTRCLWREWTRGQESMTTYGLWDPGRDCYHRPYRCATEARKQILAQIVHSLQHLIEAVYPGLENLLERDFHWLCSRAIVSPRNDSVNEINNLIIQRVPGQVKTYKSIDTVTNVDDVVHFPQDFLNSLNPSGLPPHELSLKVGTPIMLLRNISPPNMCNGTILLIKDLKENLIVATILSGPAAGQLANIPRIPMIPTDLPISFKRLQFPLKTSFAITISKSQGQTFSLVGIDLRKECFSHGQLYPDFTNPFNAYIQYSFPPTLEVERRVAIRETLPRASSAPPPLSARQRKGKVISSEMIAVFDILRAKKVAGYRTTLLWRGRGPEKAIRGVGCVHASIGWFLFKLIFQCLISRFKLWKAVNANEQEAGKYEAGRERIKRDDSSRTNAHALPHRSHIDVFTLAVIHPLETAEHLRAGEGSVTYAKDIQIGTREGRTGHKCSFQFAVVISTELGGGGGREHQDTSVVAGEGAFKDGLGREVGKFPNAPLQQGLGLLTLPPASCSRTDESVGGGGGLTFPRTPAHTHTRRQAAKQSVNMSVNYIPEVDLCLDKVLSTPHNAILGRYGARCVSGLSPLRLQVRESMQGGTYRGSEGLGSHGHVWGHDYLPK</sequence>
<reference evidence="2 3" key="1">
    <citation type="submission" date="2023-02" db="EMBL/GenBank/DDBJ databases">
        <title>LHISI_Scaffold_Assembly.</title>
        <authorList>
            <person name="Stuart O.P."/>
            <person name="Cleave R."/>
            <person name="Magrath M.J.L."/>
            <person name="Mikheyev A.S."/>
        </authorList>
    </citation>
    <scope>NUCLEOTIDE SEQUENCE [LARGE SCALE GENOMIC DNA]</scope>
    <source>
        <strain evidence="2">Daus_M_001</strain>
        <tissue evidence="2">Leg muscle</tissue>
    </source>
</reference>
<evidence type="ECO:0000313" key="3">
    <source>
        <dbReference type="Proteomes" id="UP001159363"/>
    </source>
</evidence>
<dbReference type="Proteomes" id="UP001159363">
    <property type="component" value="Chromosome 7"/>
</dbReference>
<feature type="domain" description="DNA helicase Pif1-like 2B" evidence="1">
    <location>
        <begin position="263"/>
        <end position="307"/>
    </location>
</feature>
<keyword evidence="3" id="KW-1185">Reference proteome</keyword>